<protein>
    <submittedName>
        <fullName evidence="11">Replication protein A DNA-binding subunit B</fullName>
    </submittedName>
</protein>
<evidence type="ECO:0000259" key="10">
    <source>
        <dbReference type="Pfam" id="PF16900"/>
    </source>
</evidence>
<dbReference type="PANTHER" id="PTHR47165:SF3">
    <property type="entry name" value="RETROTRANSPOSON-LIKE PROTEIN"/>
    <property type="match status" value="1"/>
</dbReference>
<evidence type="ECO:0000313" key="11">
    <source>
        <dbReference type="EMBL" id="PWZ28922.1"/>
    </source>
</evidence>
<dbReference type="InterPro" id="IPR025476">
    <property type="entry name" value="Helitron_helicase-like"/>
</dbReference>
<keyword evidence="4" id="KW-0862">Zinc</keyword>
<dbReference type="Pfam" id="PF02721">
    <property type="entry name" value="DUF223"/>
    <property type="match status" value="1"/>
</dbReference>
<reference evidence="11 12" key="1">
    <citation type="journal article" date="2018" name="Nat. Genet.">
        <title>Extensive intraspecific gene order and gene structural variations between Mo17 and other maize genomes.</title>
        <authorList>
            <person name="Sun S."/>
            <person name="Zhou Y."/>
            <person name="Chen J."/>
            <person name="Shi J."/>
            <person name="Zhao H."/>
            <person name="Zhao H."/>
            <person name="Song W."/>
            <person name="Zhang M."/>
            <person name="Cui Y."/>
            <person name="Dong X."/>
            <person name="Liu H."/>
            <person name="Ma X."/>
            <person name="Jiao Y."/>
            <person name="Wang B."/>
            <person name="Wei X."/>
            <person name="Stein J.C."/>
            <person name="Glaubitz J.C."/>
            <person name="Lu F."/>
            <person name="Yu G."/>
            <person name="Liang C."/>
            <person name="Fengler K."/>
            <person name="Li B."/>
            <person name="Rafalski A."/>
            <person name="Schnable P.S."/>
            <person name="Ware D.H."/>
            <person name="Buckler E.S."/>
            <person name="Lai J."/>
        </authorList>
    </citation>
    <scope>NUCLEOTIDE SEQUENCE [LARGE SCALE GENOMIC DNA]</scope>
    <source>
        <strain evidence="12">cv. Missouri 17</strain>
        <tissue evidence="11">Seedling</tissue>
    </source>
</reference>
<feature type="domain" description="Replication protein A OB" evidence="10">
    <location>
        <begin position="673"/>
        <end position="738"/>
    </location>
</feature>
<dbReference type="InterPro" id="IPR047192">
    <property type="entry name" value="Euk_RPA1_DBD_C"/>
</dbReference>
<evidence type="ECO:0000256" key="3">
    <source>
        <dbReference type="ARBA" id="ARBA00022771"/>
    </source>
</evidence>
<name>A0A3L6F6M6_MAIZE</name>
<dbReference type="InterPro" id="IPR031657">
    <property type="entry name" value="REPA_OB_2"/>
</dbReference>
<evidence type="ECO:0000313" key="12">
    <source>
        <dbReference type="Proteomes" id="UP000251960"/>
    </source>
</evidence>
<dbReference type="SUPFAM" id="SSF50249">
    <property type="entry name" value="Nucleic acid-binding proteins"/>
    <property type="match status" value="3"/>
</dbReference>
<feature type="domain" description="Replication protein A 70 kDa DNA-binding subunit B/D first OB fold" evidence="7">
    <location>
        <begin position="542"/>
        <end position="646"/>
    </location>
</feature>
<dbReference type="Pfam" id="PF14214">
    <property type="entry name" value="Helitron_like_N"/>
    <property type="match status" value="1"/>
</dbReference>
<dbReference type="GO" id="GO:0003677">
    <property type="term" value="F:DNA binding"/>
    <property type="evidence" value="ECO:0007669"/>
    <property type="project" value="UniProtKB-KW"/>
</dbReference>
<proteinExistence type="inferred from homology"/>
<dbReference type="CDD" id="cd04480">
    <property type="entry name" value="RPA1_DBD_A_like"/>
    <property type="match status" value="1"/>
</dbReference>
<dbReference type="Proteomes" id="UP000251960">
    <property type="component" value="Chromosome 4"/>
</dbReference>
<dbReference type="PANTHER" id="PTHR47165">
    <property type="entry name" value="OS03G0429900 PROTEIN"/>
    <property type="match status" value="1"/>
</dbReference>
<evidence type="ECO:0000256" key="6">
    <source>
        <dbReference type="SAM" id="MobiDB-lite"/>
    </source>
</evidence>
<evidence type="ECO:0000256" key="2">
    <source>
        <dbReference type="ARBA" id="ARBA00022723"/>
    </source>
</evidence>
<dbReference type="CDD" id="cd04476">
    <property type="entry name" value="RPA1_DBD_C"/>
    <property type="match status" value="1"/>
</dbReference>
<keyword evidence="3" id="KW-0863">Zinc-finger</keyword>
<keyword evidence="5 11" id="KW-0238">DNA-binding</keyword>
<sequence>MHRTVRDGKLPVAAITQSTGYFEVLGLLAESVSLPSEQGEKRFRSSSLPFPKDDALTIHERRLRIDRASSPAPASLPVPAPASLPVRFPSSPQILLIAGVFQHLRVSTSPGYAQASNYRKIPLTYLYLIPDQISYRTRNIRQYNCLFAFTSMGAQIDNSVNDGRGPPLFKICGQVHHRIGSLLPPDGSSPKFIQLYIYDTANEIQNRMNSLGNNDRNDGGLDPVIVNGLIKMLDDHNPFAKKFRMARDRLADNESEDFIIRLIGAKEGDPVQYNLPTTDQLAMLIVGDFSLDTFKRDIIIETKSNELKRISSLHPAYMALQYPLLFPFGERGFQVGILYNGLCANDNNARRHMTMQEYYCYQFHYRKNQPNPYLCFGLLSSQAKVDARACIDENRLNYVINNQKNLRMESIQGITDAISRGCISGEEVGKTIILPASHTGGRRYMIQNYHDSIAICRVHGPPDFFVTFTCNANWPEILESMFENGQNPPDRSDVIVRVYHMKLNDLMHDIRNGSIFGSCTAALNSSFITLTSLYVKYRKMEYTLLSDLAPHKIHAKIQVHVSRKWLFRGATDSGPLQHVDMVLSDREGNAIYAEIPGNLAEQKATNIEEGGIYDISRFRVCAAKTVFKTVEGDKMIQFTFHTIVKRATSPPTTFPLYVYRLTSFDLIEPHVQTTNNFVDVLGVITEIHELTPVHVRSQLTPTVTRTIIIEDLSNKTMKITLWADQAIMFNLHDVYDANTNKPILVLFVGCLPKFFKGVYLSGGPACRWYFNPTIPEAEPYLTSFPKIYNILQMETKPIVEHKSLYELLTVNPYDFPETGFECTVTIAEIPAEHKWWFPSCTKCNKATIPHTAGYHCESCNWDGYKFKYKLKFLASDETDIAEMFCFDTVARHIVGKSCEIVLRNVTEQSPIPPDLAQIISLKFTFRVTIDNQSLFQQTSRPNVFRINSIVAAHGRQRSLPMQIGNSDQQGPSTPQNKSKPMLLEDSPSTALEKLSTTTPTTV</sequence>
<evidence type="ECO:0000259" key="7">
    <source>
        <dbReference type="Pfam" id="PF02721"/>
    </source>
</evidence>
<dbReference type="InterPro" id="IPR012340">
    <property type="entry name" value="NA-bd_OB-fold"/>
</dbReference>
<dbReference type="InterPro" id="IPR003871">
    <property type="entry name" value="RFA1B/D_OB_1st"/>
</dbReference>
<comment type="similarity">
    <text evidence="1">Belongs to the replication factor A protein 1 family.</text>
</comment>
<gene>
    <name evidence="11" type="primary">RPA1B_23</name>
    <name evidence="11" type="ORF">Zm00014a_027876</name>
</gene>
<dbReference type="ExpressionAtlas" id="A0A3L6F6M6">
    <property type="expression patterns" value="baseline and differential"/>
</dbReference>
<evidence type="ECO:0000256" key="4">
    <source>
        <dbReference type="ARBA" id="ARBA00022833"/>
    </source>
</evidence>
<dbReference type="CDD" id="cd04481">
    <property type="entry name" value="RPA1_DBD_B_like"/>
    <property type="match status" value="1"/>
</dbReference>
<dbReference type="EMBL" id="NCVQ01000005">
    <property type="protein sequence ID" value="PWZ28922.1"/>
    <property type="molecule type" value="Genomic_DNA"/>
</dbReference>
<feature type="domain" description="Helitron helicase-like" evidence="9">
    <location>
        <begin position="358"/>
        <end position="523"/>
    </location>
</feature>
<feature type="compositionally biased region" description="Polar residues" evidence="6">
    <location>
        <begin position="986"/>
        <end position="1002"/>
    </location>
</feature>
<organism evidence="11 12">
    <name type="scientific">Zea mays</name>
    <name type="common">Maize</name>
    <dbReference type="NCBI Taxonomy" id="4577"/>
    <lineage>
        <taxon>Eukaryota</taxon>
        <taxon>Viridiplantae</taxon>
        <taxon>Streptophyta</taxon>
        <taxon>Embryophyta</taxon>
        <taxon>Tracheophyta</taxon>
        <taxon>Spermatophyta</taxon>
        <taxon>Magnoliopsida</taxon>
        <taxon>Liliopsida</taxon>
        <taxon>Poales</taxon>
        <taxon>Poaceae</taxon>
        <taxon>PACMAD clade</taxon>
        <taxon>Panicoideae</taxon>
        <taxon>Andropogonodae</taxon>
        <taxon>Andropogoneae</taxon>
        <taxon>Tripsacinae</taxon>
        <taxon>Zea</taxon>
    </lineage>
</organism>
<dbReference type="Gene3D" id="2.40.50.140">
    <property type="entry name" value="Nucleic acid-binding proteins"/>
    <property type="match status" value="3"/>
</dbReference>
<dbReference type="AlphaFoldDB" id="A0A3L6F6M6"/>
<dbReference type="Pfam" id="PF08646">
    <property type="entry name" value="Rep_fac-A_C"/>
    <property type="match status" value="1"/>
</dbReference>
<comment type="caution">
    <text evidence="11">The sequence shown here is derived from an EMBL/GenBank/DDBJ whole genome shotgun (WGS) entry which is preliminary data.</text>
</comment>
<feature type="compositionally biased region" description="Polar residues" evidence="6">
    <location>
        <begin position="963"/>
        <end position="978"/>
    </location>
</feature>
<feature type="region of interest" description="Disordered" evidence="6">
    <location>
        <begin position="960"/>
        <end position="1002"/>
    </location>
</feature>
<dbReference type="Pfam" id="PF16900">
    <property type="entry name" value="REPA_OB_2"/>
    <property type="match status" value="1"/>
</dbReference>
<feature type="domain" description="Replication factor A C-terminal" evidence="8">
    <location>
        <begin position="820"/>
        <end position="935"/>
    </location>
</feature>
<keyword evidence="2" id="KW-0479">Metal-binding</keyword>
<evidence type="ECO:0000256" key="1">
    <source>
        <dbReference type="ARBA" id="ARBA00005690"/>
    </source>
</evidence>
<dbReference type="GO" id="GO:0008270">
    <property type="term" value="F:zinc ion binding"/>
    <property type="evidence" value="ECO:0007669"/>
    <property type="project" value="UniProtKB-KW"/>
</dbReference>
<dbReference type="InterPro" id="IPR013955">
    <property type="entry name" value="Rep_factor-A_C"/>
</dbReference>
<evidence type="ECO:0000259" key="8">
    <source>
        <dbReference type="Pfam" id="PF08646"/>
    </source>
</evidence>
<accession>A0A3L6F6M6</accession>
<evidence type="ECO:0000256" key="5">
    <source>
        <dbReference type="ARBA" id="ARBA00023125"/>
    </source>
</evidence>
<evidence type="ECO:0000259" key="9">
    <source>
        <dbReference type="Pfam" id="PF14214"/>
    </source>
</evidence>